<gene>
    <name evidence="1" type="ORF">FLP15_03285</name>
</gene>
<dbReference type="RefSeq" id="WP_142765985.1">
    <property type="nucleotide sequence ID" value="NZ_CP041356.1"/>
</dbReference>
<protein>
    <recommendedName>
        <fullName evidence="3">FtsK domain-containing protein</fullName>
    </recommendedName>
</protein>
<dbReference type="KEGG" id="lack:FLP15_03285"/>
<keyword evidence="2" id="KW-1185">Reference proteome</keyword>
<dbReference type="Proteomes" id="UP000315128">
    <property type="component" value="Chromosome"/>
</dbReference>
<dbReference type="Gene3D" id="3.40.50.300">
    <property type="entry name" value="P-loop containing nucleotide triphosphate hydrolases"/>
    <property type="match status" value="1"/>
</dbReference>
<dbReference type="AlphaFoldDB" id="A0A514Z710"/>
<dbReference type="EMBL" id="CP041356">
    <property type="protein sequence ID" value="QDK70371.1"/>
    <property type="molecule type" value="Genomic_DNA"/>
</dbReference>
<accession>A0A514Z710</accession>
<reference evidence="1 2" key="1">
    <citation type="submission" date="2019-07" db="EMBL/GenBank/DDBJ databases">
        <title>Genome sequencing of KACC 19320.</title>
        <authorList>
            <person name="Heo J."/>
            <person name="Kim S.-J."/>
            <person name="Kim J.-S."/>
            <person name="Hong S.-B."/>
            <person name="Kwon S.-W."/>
        </authorList>
    </citation>
    <scope>NUCLEOTIDE SEQUENCE [LARGE SCALE GENOMIC DNA]</scope>
    <source>
        <strain evidence="1 2">KACC 19320</strain>
    </source>
</reference>
<sequence length="136" mass="15091">MTFKLSDELDIDDFHVYLTGASGVGKAALTYLRILTSARDIFIIQNDGYKNLRVIDPKGGSLFSLRHSVPNNGSETFANSPESALVLLNDFYEEITRRGKLLDNASLRLDADYHTLGFPRAGYSLMNISTSLSKLK</sequence>
<dbReference type="InterPro" id="IPR027417">
    <property type="entry name" value="P-loop_NTPase"/>
</dbReference>
<evidence type="ECO:0000313" key="1">
    <source>
        <dbReference type="EMBL" id="QDK70371.1"/>
    </source>
</evidence>
<evidence type="ECO:0008006" key="3">
    <source>
        <dbReference type="Google" id="ProtNLM"/>
    </source>
</evidence>
<dbReference type="OrthoDB" id="9807790at2"/>
<name>A0A514Z710_9LACT</name>
<organism evidence="1 2">
    <name type="scientific">Lactococcus protaetiae</name>
    <dbReference type="NCBI Taxonomy" id="2592653"/>
    <lineage>
        <taxon>Bacteria</taxon>
        <taxon>Bacillati</taxon>
        <taxon>Bacillota</taxon>
        <taxon>Bacilli</taxon>
        <taxon>Lactobacillales</taxon>
        <taxon>Streptococcaceae</taxon>
        <taxon>Lactococcus</taxon>
    </lineage>
</organism>
<evidence type="ECO:0000313" key="2">
    <source>
        <dbReference type="Proteomes" id="UP000315128"/>
    </source>
</evidence>
<proteinExistence type="predicted"/>